<dbReference type="Proteomes" id="UP000008281">
    <property type="component" value="Unassembled WGS sequence"/>
</dbReference>
<sequence length="280" mass="31081">MTTPFVFFLVLLVRQHHTAAITKMSQVYGTVTDENISDAPINENCEATCYLDTDCMLAFFDADSHCLLISYNATEKLEVVLTSKSDGLQTNPPSDSCPSFDEFQPVFNMGDNSIPWQKDGDTWTFWKCVGDWKLFKRTDPNITVCMQAYPFGTPTSRNDSDLFCGNMGFKVTGVANVEEMSWILSRMNVLISNFIKYQGFFVDGIRPCTDNVCGKYIFDWSDGYTNGTALLYSSYTELSEGGENCLTVTKNGQGLVRLNDASCDPAGTGIGVVCGYKMLL</sequence>
<dbReference type="EMBL" id="DS268409">
    <property type="protein sequence ID" value="EFO95167.1"/>
    <property type="molecule type" value="Genomic_DNA"/>
</dbReference>
<feature type="signal peptide" evidence="1">
    <location>
        <begin position="1"/>
        <end position="20"/>
    </location>
</feature>
<dbReference type="Gene3D" id="3.10.100.10">
    <property type="entry name" value="Mannose-Binding Protein A, subunit A"/>
    <property type="match status" value="1"/>
</dbReference>
<evidence type="ECO:0000313" key="4">
    <source>
        <dbReference type="Proteomes" id="UP000008281"/>
    </source>
</evidence>
<dbReference type="OrthoDB" id="5841182at2759"/>
<dbReference type="AlphaFoldDB" id="E3LI52"/>
<dbReference type="RefSeq" id="XP_003116271.2">
    <property type="nucleotide sequence ID" value="XM_003116223.2"/>
</dbReference>
<dbReference type="CDD" id="cd00037">
    <property type="entry name" value="CLECT"/>
    <property type="match status" value="1"/>
</dbReference>
<protein>
    <recommendedName>
        <fullName evidence="2">PAN-3 domain-containing protein</fullName>
    </recommendedName>
</protein>
<proteinExistence type="predicted"/>
<dbReference type="InterPro" id="IPR006583">
    <property type="entry name" value="PAN-3_domain"/>
</dbReference>
<dbReference type="SUPFAM" id="SSF56436">
    <property type="entry name" value="C-type lectin-like"/>
    <property type="match status" value="1"/>
</dbReference>
<dbReference type="eggNOG" id="KOG4297">
    <property type="taxonomic scope" value="Eukaryota"/>
</dbReference>
<dbReference type="CTD" id="9820417"/>
<dbReference type="HOGENOM" id="CLU_078891_0_0_1"/>
<organism evidence="4">
    <name type="scientific">Caenorhabditis remanei</name>
    <name type="common">Caenorhabditis vulgaris</name>
    <dbReference type="NCBI Taxonomy" id="31234"/>
    <lineage>
        <taxon>Eukaryota</taxon>
        <taxon>Metazoa</taxon>
        <taxon>Ecdysozoa</taxon>
        <taxon>Nematoda</taxon>
        <taxon>Chromadorea</taxon>
        <taxon>Rhabditida</taxon>
        <taxon>Rhabditina</taxon>
        <taxon>Rhabditomorpha</taxon>
        <taxon>Rhabditoidea</taxon>
        <taxon>Rhabditidae</taxon>
        <taxon>Peloderinae</taxon>
        <taxon>Caenorhabditis</taxon>
    </lineage>
</organism>
<dbReference type="PANTHER" id="PTHR47629:SF5">
    <property type="entry name" value="C-TYPE LECTIN-RELATED"/>
    <property type="match status" value="1"/>
</dbReference>
<dbReference type="InParanoid" id="E3LI52"/>
<feature type="chain" id="PRO_5003174658" description="PAN-3 domain-containing protein" evidence="1">
    <location>
        <begin position="21"/>
        <end position="280"/>
    </location>
</feature>
<dbReference type="SMART" id="SM00605">
    <property type="entry name" value="CW"/>
    <property type="match status" value="1"/>
</dbReference>
<dbReference type="GeneID" id="9820417"/>
<dbReference type="KEGG" id="crq:GCK72_020245"/>
<keyword evidence="4" id="KW-1185">Reference proteome</keyword>
<accession>E3LI52</accession>
<evidence type="ECO:0000259" key="2">
    <source>
        <dbReference type="SMART" id="SM00605"/>
    </source>
</evidence>
<gene>
    <name evidence="3" type="ORF">CRE_09322</name>
</gene>
<feature type="domain" description="PAN-3" evidence="2">
    <location>
        <begin position="6"/>
        <end position="125"/>
    </location>
</feature>
<evidence type="ECO:0000256" key="1">
    <source>
        <dbReference type="SAM" id="SignalP"/>
    </source>
</evidence>
<keyword evidence="1" id="KW-0732">Signal</keyword>
<dbReference type="InterPro" id="IPR016187">
    <property type="entry name" value="CTDL_fold"/>
</dbReference>
<name>E3LI52_CAERE</name>
<dbReference type="Pfam" id="PF08277">
    <property type="entry name" value="PAN_3"/>
    <property type="match status" value="1"/>
</dbReference>
<evidence type="ECO:0000313" key="3">
    <source>
        <dbReference type="EMBL" id="EFO95167.1"/>
    </source>
</evidence>
<dbReference type="InterPro" id="IPR016186">
    <property type="entry name" value="C-type_lectin-like/link_sf"/>
</dbReference>
<reference evidence="3" key="1">
    <citation type="submission" date="2007-07" db="EMBL/GenBank/DDBJ databases">
        <title>PCAP assembly of the Caenorhabditis remanei genome.</title>
        <authorList>
            <consortium name="The Caenorhabditis remanei Sequencing Consortium"/>
            <person name="Wilson R.K."/>
        </authorList>
    </citation>
    <scope>NUCLEOTIDE SEQUENCE [LARGE SCALE GENOMIC DNA]</scope>
    <source>
        <strain evidence="3">PB4641</strain>
    </source>
</reference>
<dbReference type="OMA" id="WIAGIRW"/>
<dbReference type="PANTHER" id="PTHR47629">
    <property type="entry name" value="C-TYPE LECTIN-RELATED"/>
    <property type="match status" value="1"/>
</dbReference>